<dbReference type="Gene3D" id="1.10.8.60">
    <property type="match status" value="1"/>
</dbReference>
<organism evidence="1 2">
    <name type="scientific">Haloquadratum walsbyi J07HQW2</name>
    <dbReference type="NCBI Taxonomy" id="1238425"/>
    <lineage>
        <taxon>Archaea</taxon>
        <taxon>Methanobacteriati</taxon>
        <taxon>Methanobacteriota</taxon>
        <taxon>Stenosarchaea group</taxon>
        <taxon>Halobacteria</taxon>
        <taxon>Halobacteriales</taxon>
        <taxon>Haloferacaceae</taxon>
        <taxon>Haloquadratum</taxon>
    </lineage>
</organism>
<dbReference type="Proteomes" id="UP000030710">
    <property type="component" value="Unassembled WGS sequence"/>
</dbReference>
<name>U1N9V3_9EURY</name>
<proteinExistence type="predicted"/>
<dbReference type="eggNOG" id="arCOG00467">
    <property type="taxonomic scope" value="Archaea"/>
</dbReference>
<dbReference type="Gene3D" id="3.40.50.300">
    <property type="entry name" value="P-loop containing nucleotide triphosphate hydrolases"/>
    <property type="match status" value="1"/>
</dbReference>
<dbReference type="STRING" id="1238425.J07HQW2_00023"/>
<evidence type="ECO:0000313" key="2">
    <source>
        <dbReference type="Proteomes" id="UP000030710"/>
    </source>
</evidence>
<dbReference type="HOGENOM" id="CLU_1953248_0_0_2"/>
<gene>
    <name evidence="1" type="ORF">J07HQW2_00023</name>
</gene>
<accession>U1N9V3</accession>
<reference evidence="1 2" key="1">
    <citation type="journal article" date="2013" name="PLoS ONE">
        <title>Assembly-driven community genomics of a hypersaline microbial ecosystem.</title>
        <authorList>
            <person name="Podell S."/>
            <person name="Ugalde J.A."/>
            <person name="Narasingarao P."/>
            <person name="Banfield J.F."/>
            <person name="Heidelberg K.B."/>
            <person name="Allen E.E."/>
        </authorList>
    </citation>
    <scope>NUCLEOTIDE SEQUENCE [LARGE SCALE GENOMIC DNA]</scope>
    <source>
        <strain evidence="2">J07HQW2</strain>
    </source>
</reference>
<feature type="non-terminal residue" evidence="1">
    <location>
        <position position="1"/>
    </location>
</feature>
<dbReference type="AlphaFoldDB" id="U1N9V3"/>
<dbReference type="InterPro" id="IPR027417">
    <property type="entry name" value="P-loop_NTPase"/>
</dbReference>
<sequence length="128" mass="14641">SFTNQTDIFADETTLYDSLTPEELPERETELDDLHDALAPVARSASPYHTFVYGKTGQKKVGVTYKLEDLRSFVKDNYIIRYSCAKSDASYQVASNLIAELSTRSYYDTTKRQCLIFSARVYKRLVES</sequence>
<protein>
    <submittedName>
        <fullName evidence="1">Uncharacterized protein</fullName>
    </submittedName>
</protein>
<evidence type="ECO:0000313" key="1">
    <source>
        <dbReference type="EMBL" id="ERG93590.1"/>
    </source>
</evidence>
<dbReference type="EMBL" id="KE356561">
    <property type="protein sequence ID" value="ERG93590.1"/>
    <property type="molecule type" value="Genomic_DNA"/>
</dbReference>